<protein>
    <submittedName>
        <fullName evidence="2">Alpha/beta hydrolase</fullName>
    </submittedName>
</protein>
<dbReference type="PANTHER" id="PTHR43689:SF8">
    <property type="entry name" value="ALPHA_BETA-HYDROLASES SUPERFAMILY PROTEIN"/>
    <property type="match status" value="1"/>
</dbReference>
<dbReference type="Proteomes" id="UP000655751">
    <property type="component" value="Unassembled WGS sequence"/>
</dbReference>
<evidence type="ECO:0000259" key="1">
    <source>
        <dbReference type="Pfam" id="PF12697"/>
    </source>
</evidence>
<gene>
    <name evidence="2" type="ORF">IT779_08315</name>
</gene>
<accession>A0A931N1U5</accession>
<dbReference type="EMBL" id="JADMLG010000003">
    <property type="protein sequence ID" value="MBH0776284.1"/>
    <property type="molecule type" value="Genomic_DNA"/>
</dbReference>
<organism evidence="2 3">
    <name type="scientific">Nocardia bovistercoris</name>
    <dbReference type="NCBI Taxonomy" id="2785916"/>
    <lineage>
        <taxon>Bacteria</taxon>
        <taxon>Bacillati</taxon>
        <taxon>Actinomycetota</taxon>
        <taxon>Actinomycetes</taxon>
        <taxon>Mycobacteriales</taxon>
        <taxon>Nocardiaceae</taxon>
        <taxon>Nocardia</taxon>
    </lineage>
</organism>
<evidence type="ECO:0000313" key="3">
    <source>
        <dbReference type="Proteomes" id="UP000655751"/>
    </source>
</evidence>
<dbReference type="RefSeq" id="WP_196148637.1">
    <property type="nucleotide sequence ID" value="NZ_JADMLG010000003.1"/>
</dbReference>
<evidence type="ECO:0000313" key="2">
    <source>
        <dbReference type="EMBL" id="MBH0776284.1"/>
    </source>
</evidence>
<comment type="caution">
    <text evidence="2">The sequence shown here is derived from an EMBL/GenBank/DDBJ whole genome shotgun (WGS) entry which is preliminary data.</text>
</comment>
<dbReference type="Gene3D" id="3.40.50.1820">
    <property type="entry name" value="alpha/beta hydrolase"/>
    <property type="match status" value="1"/>
</dbReference>
<dbReference type="InterPro" id="IPR000073">
    <property type="entry name" value="AB_hydrolase_1"/>
</dbReference>
<dbReference type="GO" id="GO:0016787">
    <property type="term" value="F:hydrolase activity"/>
    <property type="evidence" value="ECO:0007669"/>
    <property type="project" value="UniProtKB-KW"/>
</dbReference>
<reference evidence="2" key="1">
    <citation type="submission" date="2020-11" db="EMBL/GenBank/DDBJ databases">
        <title>Nocardia NEAU-351.nov., a novel actinomycete isolated from the cow dung.</title>
        <authorList>
            <person name="Zhang X."/>
        </authorList>
    </citation>
    <scope>NUCLEOTIDE SEQUENCE</scope>
    <source>
        <strain evidence="2">NEAU-351</strain>
    </source>
</reference>
<keyword evidence="3" id="KW-1185">Reference proteome</keyword>
<dbReference type="SUPFAM" id="SSF53474">
    <property type="entry name" value="alpha/beta-Hydrolases"/>
    <property type="match status" value="1"/>
</dbReference>
<dbReference type="InterPro" id="IPR029058">
    <property type="entry name" value="AB_hydrolase_fold"/>
</dbReference>
<dbReference type="AlphaFoldDB" id="A0A931N1U5"/>
<keyword evidence="2" id="KW-0378">Hydrolase</keyword>
<dbReference type="Pfam" id="PF12697">
    <property type="entry name" value="Abhydrolase_6"/>
    <property type="match status" value="1"/>
</dbReference>
<sequence>MEFVRYAAFLPEEYRGALEPERSWWEWRGMRVHIARAARPEAGVRVLALHGAGGHAGLMWPFAAMAVREGAEVIVPDLPLYGDTMVPDRRGIRYSAWVDLVCELVERETAADSRPLILFGASIGGMLAYEAAARTGRAAHVVATCLLDPGDPRSLTVAARFPVPGRVGSAVLRGAASVAGRVLVPVRWCADLGKMSRDPALSRLCASDPRGGGSALPIGFLADFFAFRHTAPEAFDAAPVTLVQPAADTWTPPESSIRFLDRIAAPTELVMLDNCGHFPIEEPGIGTLADTLRAVRDGPAASAAD</sequence>
<dbReference type="PANTHER" id="PTHR43689">
    <property type="entry name" value="HYDROLASE"/>
    <property type="match status" value="1"/>
</dbReference>
<name>A0A931N1U5_9NOCA</name>
<proteinExistence type="predicted"/>
<feature type="domain" description="AB hydrolase-1" evidence="1">
    <location>
        <begin position="46"/>
        <end position="283"/>
    </location>
</feature>